<dbReference type="NCBIfam" id="TIGR00180">
    <property type="entry name" value="parB_part"/>
    <property type="match status" value="1"/>
</dbReference>
<dbReference type="GO" id="GO:0005694">
    <property type="term" value="C:chromosome"/>
    <property type="evidence" value="ECO:0007669"/>
    <property type="project" value="TreeGrafter"/>
</dbReference>
<proteinExistence type="inferred from homology"/>
<sequence length="353" mass="39287">MQLLYLDPRQLESDPEGVREDPGDVAGLAATIAERGLLQPLGVIEVGSGRYQVVYGGRRRAAAVQLGLERIPCIVLDHDDPDLLLRQLIENVQREDLNDIEQARAYVRLRARLVEERGKLPEGELDELVGDAVGLAGRTVRRYLGLLELPDEVQQLIRRGELNVTQAQHLRRVSSPRTQIELARFAASEGMSASELSRLVAYFAANPNLTLETALQALEAGEQLRTSAGPEVSLAGGPLAKTSVGSVDYEESDAGLWNDEEPKEDESAYLSVEDETLENQPKNKARVFRIRSLDQMVDETDRLSRAYVEGDLVKWVQSDEGAPFKLRLLLKQLESLSRGLRDVARQQGWQTEE</sequence>
<accession>A0A426TYJ6</accession>
<dbReference type="SMART" id="SM00470">
    <property type="entry name" value="ParB"/>
    <property type="match status" value="1"/>
</dbReference>
<dbReference type="PANTHER" id="PTHR33375:SF1">
    <property type="entry name" value="CHROMOSOME-PARTITIONING PROTEIN PARB-RELATED"/>
    <property type="match status" value="1"/>
</dbReference>
<feature type="compositionally biased region" description="Acidic residues" evidence="3">
    <location>
        <begin position="248"/>
        <end position="263"/>
    </location>
</feature>
<dbReference type="SUPFAM" id="SSF109709">
    <property type="entry name" value="KorB DNA-binding domain-like"/>
    <property type="match status" value="1"/>
</dbReference>
<dbReference type="Pfam" id="PF17762">
    <property type="entry name" value="HTH_ParB"/>
    <property type="match status" value="1"/>
</dbReference>
<protein>
    <submittedName>
        <fullName evidence="5">ParB/RepB/Spo0J family partition protein</fullName>
    </submittedName>
</protein>
<dbReference type="Gene3D" id="3.90.1530.30">
    <property type="match status" value="1"/>
</dbReference>
<dbReference type="Pfam" id="PF02195">
    <property type="entry name" value="ParB_N"/>
    <property type="match status" value="1"/>
</dbReference>
<feature type="domain" description="ParB-like N-terminal" evidence="4">
    <location>
        <begin position="4"/>
        <end position="92"/>
    </location>
</feature>
<dbReference type="AlphaFoldDB" id="A0A426TYJ6"/>
<comment type="caution">
    <text evidence="5">The sequence shown here is derived from an EMBL/GenBank/DDBJ whole genome shotgun (WGS) entry which is preliminary data.</text>
</comment>
<dbReference type="InterPro" id="IPR003115">
    <property type="entry name" value="ParB_N"/>
</dbReference>
<dbReference type="InterPro" id="IPR004437">
    <property type="entry name" value="ParB/RepB/Spo0J"/>
</dbReference>
<name>A0A426TYJ6_9CHLR</name>
<feature type="region of interest" description="Disordered" evidence="3">
    <location>
        <begin position="244"/>
        <end position="263"/>
    </location>
</feature>
<dbReference type="InterPro" id="IPR050336">
    <property type="entry name" value="Chromosome_partition/occlusion"/>
</dbReference>
<organism evidence="5 6">
    <name type="scientific">Candidatus Viridilinea halotolerans</name>
    <dbReference type="NCBI Taxonomy" id="2491704"/>
    <lineage>
        <taxon>Bacteria</taxon>
        <taxon>Bacillati</taxon>
        <taxon>Chloroflexota</taxon>
        <taxon>Chloroflexia</taxon>
        <taxon>Chloroflexales</taxon>
        <taxon>Chloroflexineae</taxon>
        <taxon>Oscillochloridaceae</taxon>
        <taxon>Candidatus Viridilinea</taxon>
    </lineage>
</organism>
<evidence type="ECO:0000256" key="1">
    <source>
        <dbReference type="ARBA" id="ARBA00006295"/>
    </source>
</evidence>
<dbReference type="PANTHER" id="PTHR33375">
    <property type="entry name" value="CHROMOSOME-PARTITIONING PROTEIN PARB-RELATED"/>
    <property type="match status" value="1"/>
</dbReference>
<dbReference type="GO" id="GO:0007059">
    <property type="term" value="P:chromosome segregation"/>
    <property type="evidence" value="ECO:0007669"/>
    <property type="project" value="UniProtKB-KW"/>
</dbReference>
<comment type="similarity">
    <text evidence="1">Belongs to the ParB family.</text>
</comment>
<evidence type="ECO:0000259" key="4">
    <source>
        <dbReference type="SMART" id="SM00470"/>
    </source>
</evidence>
<dbReference type="FunFam" id="1.10.10.2830:FF:000001">
    <property type="entry name" value="Chromosome partitioning protein ParB"/>
    <property type="match status" value="1"/>
</dbReference>
<keyword evidence="2" id="KW-0159">Chromosome partition</keyword>
<evidence type="ECO:0000256" key="3">
    <source>
        <dbReference type="SAM" id="MobiDB-lite"/>
    </source>
</evidence>
<dbReference type="InterPro" id="IPR041468">
    <property type="entry name" value="HTH_ParB/Spo0J"/>
</dbReference>
<gene>
    <name evidence="5" type="ORF">EI684_12145</name>
</gene>
<dbReference type="InterPro" id="IPR036086">
    <property type="entry name" value="ParB/Sulfiredoxin_sf"/>
</dbReference>
<dbReference type="GO" id="GO:0003677">
    <property type="term" value="F:DNA binding"/>
    <property type="evidence" value="ECO:0007669"/>
    <property type="project" value="InterPro"/>
</dbReference>
<evidence type="ECO:0000313" key="6">
    <source>
        <dbReference type="Proteomes" id="UP000280307"/>
    </source>
</evidence>
<dbReference type="Proteomes" id="UP000280307">
    <property type="component" value="Unassembled WGS sequence"/>
</dbReference>
<evidence type="ECO:0000313" key="5">
    <source>
        <dbReference type="EMBL" id="RRR71035.1"/>
    </source>
</evidence>
<dbReference type="GO" id="GO:0045881">
    <property type="term" value="P:positive regulation of sporulation resulting in formation of a cellular spore"/>
    <property type="evidence" value="ECO:0007669"/>
    <property type="project" value="TreeGrafter"/>
</dbReference>
<dbReference type="EMBL" id="RSAS01000476">
    <property type="protein sequence ID" value="RRR71035.1"/>
    <property type="molecule type" value="Genomic_DNA"/>
</dbReference>
<dbReference type="SUPFAM" id="SSF110849">
    <property type="entry name" value="ParB/Sulfiredoxin"/>
    <property type="match status" value="1"/>
</dbReference>
<evidence type="ECO:0000256" key="2">
    <source>
        <dbReference type="ARBA" id="ARBA00022829"/>
    </source>
</evidence>
<reference evidence="5 6" key="1">
    <citation type="submission" date="2018-12" db="EMBL/GenBank/DDBJ databases">
        <title>Genome Sequence of Candidatus Viridilinea halotolerans isolated from saline sulfide-rich spring.</title>
        <authorList>
            <person name="Grouzdev D.S."/>
            <person name="Burganskaya E.I."/>
            <person name="Krutkina M.S."/>
            <person name="Sukhacheva M.V."/>
            <person name="Gorlenko V.M."/>
        </authorList>
    </citation>
    <scope>NUCLEOTIDE SEQUENCE [LARGE SCALE GENOMIC DNA]</scope>
    <source>
        <strain evidence="5">Chok-6</strain>
    </source>
</reference>
<dbReference type="Gene3D" id="1.10.10.2830">
    <property type="match status" value="1"/>
</dbReference>